<dbReference type="InterPro" id="IPR019814">
    <property type="entry name" value="Translation_initiation_fac_3_N"/>
</dbReference>
<dbReference type="InterPro" id="IPR036788">
    <property type="entry name" value="T_IF-3_C_sf"/>
</dbReference>
<evidence type="ECO:0000313" key="8">
    <source>
        <dbReference type="EMBL" id="PIS09660.1"/>
    </source>
</evidence>
<dbReference type="HAMAP" id="MF_00080">
    <property type="entry name" value="IF_3"/>
    <property type="match status" value="1"/>
</dbReference>
<keyword evidence="2 4" id="KW-0396">Initiation factor</keyword>
<dbReference type="GO" id="GO:0003743">
    <property type="term" value="F:translation initiation factor activity"/>
    <property type="evidence" value="ECO:0007669"/>
    <property type="project" value="UniProtKB-UniRule"/>
</dbReference>
<dbReference type="Pfam" id="PF05198">
    <property type="entry name" value="IF3_N"/>
    <property type="match status" value="1"/>
</dbReference>
<evidence type="ECO:0000313" key="9">
    <source>
        <dbReference type="Proteomes" id="UP000230093"/>
    </source>
</evidence>
<evidence type="ECO:0000256" key="5">
    <source>
        <dbReference type="NCBIfam" id="TIGR00168"/>
    </source>
</evidence>
<comment type="subcellular location">
    <subcellularLocation>
        <location evidence="4">Cytoplasm</location>
    </subcellularLocation>
</comment>
<gene>
    <name evidence="4" type="primary">infC</name>
    <name evidence="8" type="ORF">COT75_00490</name>
</gene>
<feature type="domain" description="Translation initiation factor 3 N-terminal" evidence="7">
    <location>
        <begin position="13"/>
        <end position="80"/>
    </location>
</feature>
<dbReference type="GO" id="GO:0043022">
    <property type="term" value="F:ribosome binding"/>
    <property type="evidence" value="ECO:0007669"/>
    <property type="project" value="TreeGrafter"/>
</dbReference>
<organism evidence="8 9">
    <name type="scientific">Candidatus Beckwithbacteria bacterium CG10_big_fil_rev_8_21_14_0_10_34_10</name>
    <dbReference type="NCBI Taxonomy" id="1974495"/>
    <lineage>
        <taxon>Bacteria</taxon>
        <taxon>Candidatus Beckwithiibacteriota</taxon>
    </lineage>
</organism>
<dbReference type="GO" id="GO:0032790">
    <property type="term" value="P:ribosome disassembly"/>
    <property type="evidence" value="ECO:0007669"/>
    <property type="project" value="TreeGrafter"/>
</dbReference>
<dbReference type="Pfam" id="PF00707">
    <property type="entry name" value="IF3_C"/>
    <property type="match status" value="1"/>
</dbReference>
<dbReference type="InterPro" id="IPR001288">
    <property type="entry name" value="Translation_initiation_fac_3"/>
</dbReference>
<keyword evidence="4" id="KW-0963">Cytoplasm</keyword>
<sequence>MQWRITIKRFYRINQYIQAEKVRVITDEGKQLGVITLNEALFQARQKGLDLVEVAEKAQPPVCKIIDFKKFKYQEAKKLRSGKKGKKQDLKEIRFTPFIASKDYQTRIERAKEFLNQGHKVRLSVKFVGRQITRKEFGHKLLTRAVKELENISKVEAEPKFQGRLLMTVLKAKGVMKDAQTKNKKIS</sequence>
<evidence type="ECO:0000259" key="7">
    <source>
        <dbReference type="Pfam" id="PF05198"/>
    </source>
</evidence>
<dbReference type="GO" id="GO:0005829">
    <property type="term" value="C:cytosol"/>
    <property type="evidence" value="ECO:0007669"/>
    <property type="project" value="TreeGrafter"/>
</dbReference>
<evidence type="ECO:0000259" key="6">
    <source>
        <dbReference type="Pfam" id="PF00707"/>
    </source>
</evidence>
<dbReference type="NCBIfam" id="TIGR00168">
    <property type="entry name" value="infC"/>
    <property type="match status" value="1"/>
</dbReference>
<comment type="subunit">
    <text evidence="4">Monomer.</text>
</comment>
<dbReference type="SUPFAM" id="SSF55200">
    <property type="entry name" value="Translation initiation factor IF3, C-terminal domain"/>
    <property type="match status" value="1"/>
</dbReference>
<dbReference type="Proteomes" id="UP000230093">
    <property type="component" value="Unassembled WGS sequence"/>
</dbReference>
<accession>A0A2H0WAG5</accession>
<comment type="function">
    <text evidence="4">IF-3 binds to the 30S ribosomal subunit and shifts the equilibrium between 70S ribosomes and their 50S and 30S subunits in favor of the free subunits, thus enhancing the availability of 30S subunits on which protein synthesis initiation begins.</text>
</comment>
<dbReference type="Gene3D" id="3.30.110.10">
    <property type="entry name" value="Translation initiation factor 3 (IF-3), C-terminal domain"/>
    <property type="match status" value="1"/>
</dbReference>
<evidence type="ECO:0000256" key="4">
    <source>
        <dbReference type="HAMAP-Rule" id="MF_00080"/>
    </source>
</evidence>
<dbReference type="GO" id="GO:0016020">
    <property type="term" value="C:membrane"/>
    <property type="evidence" value="ECO:0007669"/>
    <property type="project" value="TreeGrafter"/>
</dbReference>
<dbReference type="PANTHER" id="PTHR10938:SF0">
    <property type="entry name" value="TRANSLATION INITIATION FACTOR IF-3, MITOCHONDRIAL"/>
    <property type="match status" value="1"/>
</dbReference>
<evidence type="ECO:0000256" key="3">
    <source>
        <dbReference type="ARBA" id="ARBA00022917"/>
    </source>
</evidence>
<reference evidence="9" key="1">
    <citation type="submission" date="2017-09" db="EMBL/GenBank/DDBJ databases">
        <title>Depth-based differentiation of microbial function through sediment-hosted aquifers and enrichment of novel symbionts in the deep terrestrial subsurface.</title>
        <authorList>
            <person name="Probst A.J."/>
            <person name="Ladd B."/>
            <person name="Jarett J.K."/>
            <person name="Geller-Mcgrath D.E."/>
            <person name="Sieber C.M.K."/>
            <person name="Emerson J.B."/>
            <person name="Anantharaman K."/>
            <person name="Thomas B.C."/>
            <person name="Malmstrom R."/>
            <person name="Stieglmeier M."/>
            <person name="Klingl A."/>
            <person name="Woyke T."/>
            <person name="Ryan C.M."/>
            <person name="Banfield J.F."/>
        </authorList>
    </citation>
    <scope>NUCLEOTIDE SEQUENCE [LARGE SCALE GENOMIC DNA]</scope>
</reference>
<protein>
    <recommendedName>
        <fullName evidence="4 5">Translation initiation factor IF-3</fullName>
    </recommendedName>
</protein>
<dbReference type="InterPro" id="IPR019815">
    <property type="entry name" value="Translation_initiation_fac_3_C"/>
</dbReference>
<comment type="similarity">
    <text evidence="1 4">Belongs to the IF-3 family.</text>
</comment>
<comment type="caution">
    <text evidence="8">The sequence shown here is derived from an EMBL/GenBank/DDBJ whole genome shotgun (WGS) entry which is preliminary data.</text>
</comment>
<feature type="domain" description="Translation initiation factor 3 C-terminal" evidence="6">
    <location>
        <begin position="89"/>
        <end position="172"/>
    </location>
</feature>
<name>A0A2H0WAG5_9BACT</name>
<dbReference type="PANTHER" id="PTHR10938">
    <property type="entry name" value="TRANSLATION INITIATION FACTOR IF-3"/>
    <property type="match status" value="1"/>
</dbReference>
<evidence type="ECO:0000256" key="1">
    <source>
        <dbReference type="ARBA" id="ARBA00005439"/>
    </source>
</evidence>
<keyword evidence="3 4" id="KW-0648">Protein biosynthesis</keyword>
<dbReference type="SUPFAM" id="SSF54364">
    <property type="entry name" value="Translation initiation factor IF3, N-terminal domain"/>
    <property type="match status" value="1"/>
</dbReference>
<dbReference type="AlphaFoldDB" id="A0A2H0WAG5"/>
<evidence type="ECO:0000256" key="2">
    <source>
        <dbReference type="ARBA" id="ARBA00022540"/>
    </source>
</evidence>
<dbReference type="Gene3D" id="3.10.20.80">
    <property type="entry name" value="Translation initiation factor 3 (IF-3), N-terminal domain"/>
    <property type="match status" value="1"/>
</dbReference>
<proteinExistence type="inferred from homology"/>
<dbReference type="EMBL" id="PEZT01000001">
    <property type="protein sequence ID" value="PIS09660.1"/>
    <property type="molecule type" value="Genomic_DNA"/>
</dbReference>
<dbReference type="InterPro" id="IPR036787">
    <property type="entry name" value="T_IF-3_N_sf"/>
</dbReference>